<dbReference type="EMBL" id="KN825144">
    <property type="protein sequence ID" value="KIK93913.1"/>
    <property type="molecule type" value="Genomic_DNA"/>
</dbReference>
<dbReference type="HOGENOM" id="CLU_1713889_0_0_1"/>
<dbReference type="InParanoid" id="A0A0D0DPL1"/>
<accession>A0A0D0DPL1</accession>
<organism evidence="1 2">
    <name type="scientific">Paxillus rubicundulus Ve08.2h10</name>
    <dbReference type="NCBI Taxonomy" id="930991"/>
    <lineage>
        <taxon>Eukaryota</taxon>
        <taxon>Fungi</taxon>
        <taxon>Dikarya</taxon>
        <taxon>Basidiomycota</taxon>
        <taxon>Agaricomycotina</taxon>
        <taxon>Agaricomycetes</taxon>
        <taxon>Agaricomycetidae</taxon>
        <taxon>Boletales</taxon>
        <taxon>Paxilineae</taxon>
        <taxon>Paxillaceae</taxon>
        <taxon>Paxillus</taxon>
    </lineage>
</organism>
<dbReference type="AlphaFoldDB" id="A0A0D0DPL1"/>
<reference evidence="2" key="2">
    <citation type="submission" date="2015-01" db="EMBL/GenBank/DDBJ databases">
        <title>Evolutionary Origins and Diversification of the Mycorrhizal Mutualists.</title>
        <authorList>
            <consortium name="DOE Joint Genome Institute"/>
            <consortium name="Mycorrhizal Genomics Consortium"/>
            <person name="Kohler A."/>
            <person name="Kuo A."/>
            <person name="Nagy L.G."/>
            <person name="Floudas D."/>
            <person name="Copeland A."/>
            <person name="Barry K.W."/>
            <person name="Cichocki N."/>
            <person name="Veneault-Fourrey C."/>
            <person name="LaButti K."/>
            <person name="Lindquist E.A."/>
            <person name="Lipzen A."/>
            <person name="Lundell T."/>
            <person name="Morin E."/>
            <person name="Murat C."/>
            <person name="Riley R."/>
            <person name="Ohm R."/>
            <person name="Sun H."/>
            <person name="Tunlid A."/>
            <person name="Henrissat B."/>
            <person name="Grigoriev I.V."/>
            <person name="Hibbett D.S."/>
            <person name="Martin F."/>
        </authorList>
    </citation>
    <scope>NUCLEOTIDE SEQUENCE [LARGE SCALE GENOMIC DNA]</scope>
    <source>
        <strain evidence="2">Ve08.2h10</strain>
    </source>
</reference>
<gene>
    <name evidence="1" type="ORF">PAXRUDRAFT_485747</name>
</gene>
<reference evidence="1 2" key="1">
    <citation type="submission" date="2014-04" db="EMBL/GenBank/DDBJ databases">
        <authorList>
            <consortium name="DOE Joint Genome Institute"/>
            <person name="Kuo A."/>
            <person name="Kohler A."/>
            <person name="Jargeat P."/>
            <person name="Nagy L.G."/>
            <person name="Floudas D."/>
            <person name="Copeland A."/>
            <person name="Barry K.W."/>
            <person name="Cichocki N."/>
            <person name="Veneault-Fourrey C."/>
            <person name="LaButti K."/>
            <person name="Lindquist E.A."/>
            <person name="Lipzen A."/>
            <person name="Lundell T."/>
            <person name="Morin E."/>
            <person name="Murat C."/>
            <person name="Sun H."/>
            <person name="Tunlid A."/>
            <person name="Henrissat B."/>
            <person name="Grigoriev I.V."/>
            <person name="Hibbett D.S."/>
            <person name="Martin F."/>
            <person name="Nordberg H.P."/>
            <person name="Cantor M.N."/>
            <person name="Hua S.X."/>
        </authorList>
    </citation>
    <scope>NUCLEOTIDE SEQUENCE [LARGE SCALE GENOMIC DNA]</scope>
    <source>
        <strain evidence="1 2">Ve08.2h10</strain>
    </source>
</reference>
<keyword evidence="2" id="KW-1185">Reference proteome</keyword>
<evidence type="ECO:0000313" key="2">
    <source>
        <dbReference type="Proteomes" id="UP000054538"/>
    </source>
</evidence>
<evidence type="ECO:0000313" key="1">
    <source>
        <dbReference type="EMBL" id="KIK93913.1"/>
    </source>
</evidence>
<dbReference type="Proteomes" id="UP000054538">
    <property type="component" value="Unassembled WGS sequence"/>
</dbReference>
<name>A0A0D0DPL1_9AGAM</name>
<protein>
    <submittedName>
        <fullName evidence="1">Uncharacterized protein</fullName>
    </submittedName>
</protein>
<proteinExistence type="predicted"/>
<sequence>MLRLCHTSWAICITRSMIVTHVVGASHWTSHRDAIIRHYDVTALQRKGCLQIAFSTLVGVPLYIESLVSFTPMKYLSSVVSQRLCECINAHVHVNVNQGLSRVVPRHMPKGSKRLATMGMALEAGVGSRDSVLCGSIHLIPPSTLFHDSVSSA</sequence>